<proteinExistence type="predicted"/>
<protein>
    <submittedName>
        <fullName evidence="3">TRAP transporter permease</fullName>
    </submittedName>
</protein>
<keyword evidence="1" id="KW-0472">Membrane</keyword>
<name>A0A6I0F1Q1_9FIRM</name>
<feature type="transmembrane region" description="Helical" evidence="1">
    <location>
        <begin position="670"/>
        <end position="697"/>
    </location>
</feature>
<dbReference type="EMBL" id="WBXO01000004">
    <property type="protein sequence ID" value="KAB2953117.1"/>
    <property type="molecule type" value="Genomic_DNA"/>
</dbReference>
<feature type="transmembrane region" description="Helical" evidence="1">
    <location>
        <begin position="518"/>
        <end position="538"/>
    </location>
</feature>
<feature type="transmembrane region" description="Helical" evidence="1">
    <location>
        <begin position="424"/>
        <end position="441"/>
    </location>
</feature>
<reference evidence="3 4" key="1">
    <citation type="submission" date="2019-10" db="EMBL/GenBank/DDBJ databases">
        <title>Whole-genome sequence of the extremophile Heliorestis acidaminivorans DSM 24790.</title>
        <authorList>
            <person name="Kyndt J.A."/>
            <person name="Meyer T.E."/>
        </authorList>
    </citation>
    <scope>NUCLEOTIDE SEQUENCE [LARGE SCALE GENOMIC DNA]</scope>
    <source>
        <strain evidence="3 4">DSM 24790</strain>
    </source>
</reference>
<evidence type="ECO:0000259" key="2">
    <source>
        <dbReference type="Pfam" id="PF06808"/>
    </source>
</evidence>
<feature type="transmembrane region" description="Helical" evidence="1">
    <location>
        <begin position="471"/>
        <end position="489"/>
    </location>
</feature>
<feature type="transmembrane region" description="Helical" evidence="1">
    <location>
        <begin position="139"/>
        <end position="160"/>
    </location>
</feature>
<comment type="caution">
    <text evidence="3">The sequence shown here is derived from an EMBL/GenBank/DDBJ whole genome shotgun (WGS) entry which is preliminary data.</text>
</comment>
<keyword evidence="1" id="KW-0812">Transmembrane</keyword>
<feature type="transmembrane region" description="Helical" evidence="1">
    <location>
        <begin position="545"/>
        <end position="574"/>
    </location>
</feature>
<feature type="domain" description="TRAP C4-dicarboxylate transport system permease DctM subunit" evidence="2">
    <location>
        <begin position="408"/>
        <end position="627"/>
    </location>
</feature>
<dbReference type="InterPro" id="IPR010656">
    <property type="entry name" value="DctM"/>
</dbReference>
<dbReference type="AlphaFoldDB" id="A0A6I0F1Q1"/>
<dbReference type="Pfam" id="PF06808">
    <property type="entry name" value="DctM"/>
    <property type="match status" value="2"/>
</dbReference>
<organism evidence="3 4">
    <name type="scientific">Heliorestis acidaminivorans</name>
    <dbReference type="NCBI Taxonomy" id="553427"/>
    <lineage>
        <taxon>Bacteria</taxon>
        <taxon>Bacillati</taxon>
        <taxon>Bacillota</taxon>
        <taxon>Clostridia</taxon>
        <taxon>Eubacteriales</taxon>
        <taxon>Heliobacteriaceae</taxon>
        <taxon>Heliorestis</taxon>
    </lineage>
</organism>
<feature type="transmembrane region" description="Helical" evidence="1">
    <location>
        <begin position="106"/>
        <end position="127"/>
    </location>
</feature>
<dbReference type="PANTHER" id="PTHR43849">
    <property type="entry name" value="BLL3936 PROTEIN"/>
    <property type="match status" value="1"/>
</dbReference>
<keyword evidence="1" id="KW-1133">Transmembrane helix</keyword>
<dbReference type="InterPro" id="IPR011853">
    <property type="entry name" value="TRAP_DctM-Dct_fused"/>
</dbReference>
<feature type="transmembrane region" description="Helical" evidence="1">
    <location>
        <begin position="306"/>
        <end position="327"/>
    </location>
</feature>
<accession>A0A6I0F1Q1</accession>
<feature type="transmembrane region" description="Helical" evidence="1">
    <location>
        <begin position="52"/>
        <end position="70"/>
    </location>
</feature>
<feature type="transmembrane region" description="Helical" evidence="1">
    <location>
        <begin position="348"/>
        <end position="366"/>
    </location>
</feature>
<sequence>MQEKIQKQAMELEGSDRNVGGMLALLILLISIAMSLYHFLTAGFGLLVGSRSHLILHLTMALTLVFLIYPIKKGLSQRTIPWYDLLLALFAASIGSYIIFNQQSPSILSARMTTLDLAVAISLILLVVEATRRVVGKPLVIIAGLFTAYFFLGSYLLPPFRHSRADFHDFFYEMAFTTTGLFSTPIWVSANYVFIFILFGAILEATGAGKMFIDLALRAFGKYRGGPAKAAVLSSGMLGSISGSSVANAVTTGTFTIPLMKKVGFKPHVAGGIEVAASSSGQLLPPIMGAAAFLMIEYTGHSYIEIIRSAAIPSLLSYAAILLMVHFEAAKNNIRGLSPHELVSGRQTLLQQGYLLLPLVILVFFLAKGQTVPNAAFFAIIILLSLAFFASHFRERVGMGMLIAASLFVVSYGLHYLLNWKIEITSMIVLGTFIALLFVLLQRKYSVEGSSVRFGLRELATGFEMAARNSLSVVVACATAGILIGVVNLTGLSSKLPHMIVGFSEDIVNFLPFSSANLQLYIALFLTVIACLIMGLGLPTTATYVVLASMIAPALVMLGLPIMAAHLFVLYYGILADDTPPINLPAYATAGIAKAEPIRTGIQGFKFDSGALLLPFVFATNPTILLLNPEATWVQVIVNIFTAFIGIVAFSSFIQRWLLCEYHWYERLLALIAALVLIHGSFITDIAGIAILLFLFASQYYRRKKDKERATESAMTL</sequence>
<dbReference type="PANTHER" id="PTHR43849:SF2">
    <property type="entry name" value="BLL3936 PROTEIN"/>
    <property type="match status" value="1"/>
</dbReference>
<evidence type="ECO:0000313" key="4">
    <source>
        <dbReference type="Proteomes" id="UP000468766"/>
    </source>
</evidence>
<feature type="domain" description="TRAP C4-dicarboxylate transport system permease DctM subunit" evidence="2">
    <location>
        <begin position="124"/>
        <end position="399"/>
    </location>
</feature>
<dbReference type="OrthoDB" id="9759894at2"/>
<dbReference type="NCBIfam" id="TIGR02123">
    <property type="entry name" value="TRAP_fused"/>
    <property type="match status" value="1"/>
</dbReference>
<feature type="transmembrane region" description="Helical" evidence="1">
    <location>
        <begin position="82"/>
        <end position="100"/>
    </location>
</feature>
<dbReference type="Proteomes" id="UP000468766">
    <property type="component" value="Unassembled WGS sequence"/>
</dbReference>
<feature type="transmembrane region" description="Helical" evidence="1">
    <location>
        <begin position="372"/>
        <end position="390"/>
    </location>
</feature>
<keyword evidence="4" id="KW-1185">Reference proteome</keyword>
<feature type="transmembrane region" description="Helical" evidence="1">
    <location>
        <begin position="21"/>
        <end position="40"/>
    </location>
</feature>
<evidence type="ECO:0000313" key="3">
    <source>
        <dbReference type="EMBL" id="KAB2953117.1"/>
    </source>
</evidence>
<feature type="transmembrane region" description="Helical" evidence="1">
    <location>
        <begin position="609"/>
        <end position="627"/>
    </location>
</feature>
<feature type="transmembrane region" description="Helical" evidence="1">
    <location>
        <begin position="397"/>
        <end position="418"/>
    </location>
</feature>
<gene>
    <name evidence="3" type="ORF">F9B85_06810</name>
</gene>
<evidence type="ECO:0000256" key="1">
    <source>
        <dbReference type="SAM" id="Phobius"/>
    </source>
</evidence>
<feature type="transmembrane region" description="Helical" evidence="1">
    <location>
        <begin position="636"/>
        <end position="658"/>
    </location>
</feature>
<feature type="transmembrane region" description="Helical" evidence="1">
    <location>
        <begin position="180"/>
        <end position="203"/>
    </location>
</feature>